<name>A0ABT1IY14_9ACTN</name>
<feature type="region of interest" description="Disordered" evidence="1">
    <location>
        <begin position="244"/>
        <end position="263"/>
    </location>
</feature>
<evidence type="ECO:0008006" key="5">
    <source>
        <dbReference type="Google" id="ProtNLM"/>
    </source>
</evidence>
<sequence>MAARWRTAAVVVLSALLAAGCASGGSKTPDAPSSPAASTALATPTDRSPHGVLLSAQLAVHDARRAAFRYSLGGEHVQGTVFWAPKTVLQLKRDTSAVQLIVLDTSAYLGGDQATAERLGGRHWEKYPGKEVPYSGLVDRLNPLVAVTAAAAADTPELVGEEKLQDSTAQHYRVTTTAAGYAAAQTQLSAARRQALEQALGPGPVVLDLWLNDKDQPVQVRRSASSGTDVIGYAEYGGPLSVQAPAEADTADAAGQSLPPVAP</sequence>
<accession>A0ABT1IY14</accession>
<evidence type="ECO:0000256" key="1">
    <source>
        <dbReference type="SAM" id="MobiDB-lite"/>
    </source>
</evidence>
<dbReference type="Gene3D" id="2.50.20.20">
    <property type="match status" value="1"/>
</dbReference>
<dbReference type="Proteomes" id="UP001206483">
    <property type="component" value="Unassembled WGS sequence"/>
</dbReference>
<dbReference type="EMBL" id="JAMZDX010000003">
    <property type="protein sequence ID" value="MCP2309766.1"/>
    <property type="molecule type" value="Genomic_DNA"/>
</dbReference>
<feature type="signal peptide" evidence="2">
    <location>
        <begin position="1"/>
        <end position="24"/>
    </location>
</feature>
<reference evidence="3 4" key="1">
    <citation type="submission" date="2022-06" db="EMBL/GenBank/DDBJ databases">
        <title>Sequencing the genomes of 1000 actinobacteria strains.</title>
        <authorList>
            <person name="Klenk H.-P."/>
        </authorList>
    </citation>
    <scope>NUCLEOTIDE SEQUENCE [LARGE SCALE GENOMIC DNA]</scope>
    <source>
        <strain evidence="3 4">DSM 41656</strain>
    </source>
</reference>
<gene>
    <name evidence="3" type="ORF">FHR36_002899</name>
</gene>
<feature type="compositionally biased region" description="Low complexity" evidence="1">
    <location>
        <begin position="244"/>
        <end position="254"/>
    </location>
</feature>
<keyword evidence="2" id="KW-0732">Signal</keyword>
<feature type="region of interest" description="Disordered" evidence="1">
    <location>
        <begin position="24"/>
        <end position="46"/>
    </location>
</feature>
<keyword evidence="4" id="KW-1185">Reference proteome</keyword>
<dbReference type="InterPro" id="IPR029046">
    <property type="entry name" value="LolA/LolB/LppX"/>
</dbReference>
<dbReference type="PROSITE" id="PS51257">
    <property type="entry name" value="PROKAR_LIPOPROTEIN"/>
    <property type="match status" value="1"/>
</dbReference>
<evidence type="ECO:0000256" key="2">
    <source>
        <dbReference type="SAM" id="SignalP"/>
    </source>
</evidence>
<dbReference type="RefSeq" id="WP_253797029.1">
    <property type="nucleotide sequence ID" value="NZ_BAAAUB010000008.1"/>
</dbReference>
<protein>
    <recommendedName>
        <fullName evidence="5">Lipoprotein</fullName>
    </recommendedName>
</protein>
<evidence type="ECO:0000313" key="4">
    <source>
        <dbReference type="Proteomes" id="UP001206483"/>
    </source>
</evidence>
<comment type="caution">
    <text evidence="3">The sequence shown here is derived from an EMBL/GenBank/DDBJ whole genome shotgun (WGS) entry which is preliminary data.</text>
</comment>
<feature type="chain" id="PRO_5045446183" description="Lipoprotein" evidence="2">
    <location>
        <begin position="25"/>
        <end position="263"/>
    </location>
</feature>
<proteinExistence type="predicted"/>
<evidence type="ECO:0000313" key="3">
    <source>
        <dbReference type="EMBL" id="MCP2309766.1"/>
    </source>
</evidence>
<organism evidence="3 4">
    <name type="scientific">Kitasatospora paracochleata</name>
    <dbReference type="NCBI Taxonomy" id="58354"/>
    <lineage>
        <taxon>Bacteria</taxon>
        <taxon>Bacillati</taxon>
        <taxon>Actinomycetota</taxon>
        <taxon>Actinomycetes</taxon>
        <taxon>Kitasatosporales</taxon>
        <taxon>Streptomycetaceae</taxon>
        <taxon>Kitasatospora</taxon>
    </lineage>
</organism>
<feature type="compositionally biased region" description="Low complexity" evidence="1">
    <location>
        <begin position="24"/>
        <end position="45"/>
    </location>
</feature>
<dbReference type="SUPFAM" id="SSF89392">
    <property type="entry name" value="Prokaryotic lipoproteins and lipoprotein localization factors"/>
    <property type="match status" value="1"/>
</dbReference>